<accession>A0A8T3E6A0</accession>
<evidence type="ECO:0000256" key="9">
    <source>
        <dbReference type="ARBA" id="ARBA00022840"/>
    </source>
</evidence>
<dbReference type="PANTHER" id="PTHR36542">
    <property type="entry name" value="GIG2-LIKE PROTEIN DRED-RELATED"/>
    <property type="match status" value="1"/>
</dbReference>
<reference evidence="15" key="1">
    <citation type="submission" date="2021-01" db="EMBL/GenBank/DDBJ databases">
        <authorList>
            <person name="Zahm M."/>
            <person name="Roques C."/>
            <person name="Cabau C."/>
            <person name="Klopp C."/>
            <person name="Donnadieu C."/>
            <person name="Jouanno E."/>
            <person name="Lampietro C."/>
            <person name="Louis A."/>
            <person name="Herpin A."/>
            <person name="Echchiki A."/>
            <person name="Berthelot C."/>
            <person name="Parey E."/>
            <person name="Roest-Crollius H."/>
            <person name="Braasch I."/>
            <person name="Postlethwait J."/>
            <person name="Bobe J."/>
            <person name="Montfort J."/>
            <person name="Bouchez O."/>
            <person name="Begum T."/>
            <person name="Mejri S."/>
            <person name="Adams A."/>
            <person name="Chen W.-J."/>
            <person name="Guiguen Y."/>
        </authorList>
    </citation>
    <scope>NUCLEOTIDE SEQUENCE</scope>
    <source>
        <tissue evidence="15">Blood</tissue>
    </source>
</reference>
<dbReference type="Proteomes" id="UP000829720">
    <property type="component" value="Unassembled WGS sequence"/>
</dbReference>
<evidence type="ECO:0000256" key="8">
    <source>
        <dbReference type="ARBA" id="ARBA00022777"/>
    </source>
</evidence>
<comment type="similarity">
    <text evidence="12">Belongs to the ARTD/PARP family.</text>
</comment>
<dbReference type="FunFam" id="3.30.200.20:FF:000077">
    <property type="entry name" value="Putative Serine/threonine-protein kinase/endoribonuclease IRE1"/>
    <property type="match status" value="1"/>
</dbReference>
<dbReference type="InterPro" id="IPR011009">
    <property type="entry name" value="Kinase-like_dom_sf"/>
</dbReference>
<evidence type="ECO:0000256" key="6">
    <source>
        <dbReference type="ARBA" id="ARBA00022679"/>
    </source>
</evidence>
<keyword evidence="5" id="KW-0399">Innate immunity</keyword>
<keyword evidence="7" id="KW-0547">Nucleotide-binding</keyword>
<dbReference type="GO" id="GO:0006954">
    <property type="term" value="P:inflammatory response"/>
    <property type="evidence" value="ECO:0007669"/>
    <property type="project" value="UniProtKB-KW"/>
</dbReference>
<dbReference type="Pfam" id="PF00644">
    <property type="entry name" value="PARP"/>
    <property type="match status" value="1"/>
</dbReference>
<gene>
    <name evidence="15" type="ORF">AGOR_G00030700</name>
</gene>
<keyword evidence="11" id="KW-0395">Inflammatory response</keyword>
<evidence type="ECO:0000256" key="2">
    <source>
        <dbReference type="ARBA" id="ARBA00012513"/>
    </source>
</evidence>
<dbReference type="GO" id="GO:0042981">
    <property type="term" value="P:regulation of apoptotic process"/>
    <property type="evidence" value="ECO:0007669"/>
    <property type="project" value="InterPro"/>
</dbReference>
<proteinExistence type="inferred from homology"/>
<keyword evidence="6" id="KW-0808">Transferase</keyword>
<feature type="domain" description="CARD" evidence="14">
    <location>
        <begin position="196"/>
        <end position="262"/>
    </location>
</feature>
<name>A0A8T3E6A0_9TELE</name>
<dbReference type="FunFam" id="3.90.175.10:FF:000001">
    <property type="entry name" value="Grass carp reovirus (GCRV)-induced gene 2e"/>
    <property type="match status" value="1"/>
</dbReference>
<evidence type="ECO:0000256" key="11">
    <source>
        <dbReference type="ARBA" id="ARBA00023198"/>
    </source>
</evidence>
<organism evidence="15 16">
    <name type="scientific">Albula goreensis</name>
    <dbReference type="NCBI Taxonomy" id="1534307"/>
    <lineage>
        <taxon>Eukaryota</taxon>
        <taxon>Metazoa</taxon>
        <taxon>Chordata</taxon>
        <taxon>Craniata</taxon>
        <taxon>Vertebrata</taxon>
        <taxon>Euteleostomi</taxon>
        <taxon>Actinopterygii</taxon>
        <taxon>Neopterygii</taxon>
        <taxon>Teleostei</taxon>
        <taxon>Albuliformes</taxon>
        <taxon>Albulidae</taxon>
        <taxon>Albula</taxon>
    </lineage>
</organism>
<dbReference type="Gene3D" id="3.30.200.20">
    <property type="entry name" value="Phosphorylase Kinase, domain 1"/>
    <property type="match status" value="1"/>
</dbReference>
<dbReference type="InterPro" id="IPR000719">
    <property type="entry name" value="Prot_kinase_dom"/>
</dbReference>
<dbReference type="SUPFAM" id="SSF47986">
    <property type="entry name" value="DEATH domain"/>
    <property type="match status" value="1"/>
</dbReference>
<evidence type="ECO:0000256" key="3">
    <source>
        <dbReference type="ARBA" id="ARBA00022490"/>
    </source>
</evidence>
<sequence>MWAEDDFEPSSDTWPRSYMEPRDANRYIMYHGTSRAAAQQIMANGFRQSSDGILGQGVYISRDLHKASRYPLELPEHERVVLKLRVNVGRVKKIDRQGHPMQKTWHTKHGYDTAWIPPNCGMLPSDLEEDCVWDPRRITVISAIYPEPDSSGGTKILHPSNQLSRLSSPELRPARSKALISTRPVPLPLRDPPTTRTSEQARFVESHRAEFIQRVTLVEPIADRLLQRKFINNEMYNVIISGRTSQDKMRKLFHALNTIESQEAFYLILEEQQPYLMEDLAVTFVDKHKDKLKKLLSSEPTAGNLDDETKAELYKKLQEEEPHLVQDLSVPDDVKIPYTPNTKILGRGASGTLVYEGTFQKRKVAVKRMLRDYSKFALTEAELLLRLDDHPHVIRYFANWVDNDFQYIILELCSSTLQTVSQPHTVRLHVDPCIISN</sequence>
<keyword evidence="4" id="KW-0723">Serine/threonine-protein kinase</keyword>
<dbReference type="InterPro" id="IPR001315">
    <property type="entry name" value="CARD"/>
</dbReference>
<evidence type="ECO:0000256" key="12">
    <source>
        <dbReference type="ARBA" id="ARBA00024347"/>
    </source>
</evidence>
<dbReference type="InterPro" id="IPR012317">
    <property type="entry name" value="Poly(ADP-ribose)pol_cat_dom"/>
</dbReference>
<dbReference type="GO" id="GO:0005829">
    <property type="term" value="C:cytosol"/>
    <property type="evidence" value="ECO:0007669"/>
    <property type="project" value="UniProtKB-SubCell"/>
</dbReference>
<evidence type="ECO:0000256" key="4">
    <source>
        <dbReference type="ARBA" id="ARBA00022527"/>
    </source>
</evidence>
<dbReference type="Gene3D" id="3.90.175.10">
    <property type="entry name" value="Diphtheria Toxin, domain 1"/>
    <property type="match status" value="1"/>
</dbReference>
<dbReference type="AlphaFoldDB" id="A0A8T3E6A0"/>
<protein>
    <recommendedName>
        <fullName evidence="2">non-specific serine/threonine protein kinase</fullName>
        <ecNumber evidence="2">2.7.11.1</ecNumber>
    </recommendedName>
</protein>
<keyword evidence="16" id="KW-1185">Reference proteome</keyword>
<dbReference type="GO" id="GO:0005524">
    <property type="term" value="F:ATP binding"/>
    <property type="evidence" value="ECO:0007669"/>
    <property type="project" value="UniProtKB-KW"/>
</dbReference>
<feature type="domain" description="Protein kinase" evidence="13">
    <location>
        <begin position="339"/>
        <end position="437"/>
    </location>
</feature>
<dbReference type="PROSITE" id="PS50011">
    <property type="entry name" value="PROTEIN_KINASE_DOM"/>
    <property type="match status" value="1"/>
</dbReference>
<keyword evidence="10" id="KW-0391">Immunity</keyword>
<keyword evidence="9" id="KW-0067">ATP-binding</keyword>
<keyword evidence="8" id="KW-0418">Kinase</keyword>
<evidence type="ECO:0000313" key="15">
    <source>
        <dbReference type="EMBL" id="KAI1903776.1"/>
    </source>
</evidence>
<dbReference type="GO" id="GO:0004674">
    <property type="term" value="F:protein serine/threonine kinase activity"/>
    <property type="evidence" value="ECO:0007669"/>
    <property type="project" value="UniProtKB-KW"/>
</dbReference>
<evidence type="ECO:0000259" key="13">
    <source>
        <dbReference type="PROSITE" id="PS50011"/>
    </source>
</evidence>
<dbReference type="Pfam" id="PF00619">
    <property type="entry name" value="CARD"/>
    <property type="match status" value="1"/>
</dbReference>
<evidence type="ECO:0000256" key="10">
    <source>
        <dbReference type="ARBA" id="ARBA00022859"/>
    </source>
</evidence>
<comment type="caution">
    <text evidence="15">The sequence shown here is derived from an EMBL/GenBank/DDBJ whole genome shotgun (WGS) entry which is preliminary data.</text>
</comment>
<dbReference type="EC" id="2.7.11.1" evidence="2"/>
<dbReference type="Gene3D" id="1.10.533.10">
    <property type="entry name" value="Death Domain, Fas"/>
    <property type="match status" value="1"/>
</dbReference>
<evidence type="ECO:0000256" key="5">
    <source>
        <dbReference type="ARBA" id="ARBA00022588"/>
    </source>
</evidence>
<dbReference type="SUPFAM" id="SSF56399">
    <property type="entry name" value="ADP-ribosylation"/>
    <property type="match status" value="1"/>
</dbReference>
<evidence type="ECO:0000256" key="7">
    <source>
        <dbReference type="ARBA" id="ARBA00022741"/>
    </source>
</evidence>
<dbReference type="InterPro" id="IPR033516">
    <property type="entry name" value="CARD8/ASC/NALP1_CARD"/>
</dbReference>
<evidence type="ECO:0000256" key="1">
    <source>
        <dbReference type="ARBA" id="ARBA00004514"/>
    </source>
</evidence>
<comment type="subcellular location">
    <subcellularLocation>
        <location evidence="1">Cytoplasm</location>
        <location evidence="1">Cytosol</location>
    </subcellularLocation>
</comment>
<dbReference type="GO" id="GO:0045087">
    <property type="term" value="P:innate immune response"/>
    <property type="evidence" value="ECO:0007669"/>
    <property type="project" value="UniProtKB-KW"/>
</dbReference>
<evidence type="ECO:0000259" key="14">
    <source>
        <dbReference type="PROSITE" id="PS50209"/>
    </source>
</evidence>
<dbReference type="CDD" id="cd08330">
    <property type="entry name" value="CARD_ASC_NALP1"/>
    <property type="match status" value="1"/>
</dbReference>
<dbReference type="SUPFAM" id="SSF56112">
    <property type="entry name" value="Protein kinase-like (PK-like)"/>
    <property type="match status" value="1"/>
</dbReference>
<dbReference type="InterPro" id="IPR011029">
    <property type="entry name" value="DEATH-like_dom_sf"/>
</dbReference>
<dbReference type="PANTHER" id="PTHR36542:SF2">
    <property type="entry name" value="GIG2-LIKE PROTEIN DRED-RELATED"/>
    <property type="match status" value="1"/>
</dbReference>
<evidence type="ECO:0000313" key="16">
    <source>
        <dbReference type="Proteomes" id="UP000829720"/>
    </source>
</evidence>
<dbReference type="GO" id="GO:0003950">
    <property type="term" value="F:NAD+ poly-ADP-ribosyltransferase activity"/>
    <property type="evidence" value="ECO:0007669"/>
    <property type="project" value="InterPro"/>
</dbReference>
<dbReference type="PROSITE" id="PS50209">
    <property type="entry name" value="CARD"/>
    <property type="match status" value="1"/>
</dbReference>
<keyword evidence="3" id="KW-0963">Cytoplasm</keyword>
<dbReference type="EMBL" id="JAERUA010000002">
    <property type="protein sequence ID" value="KAI1903776.1"/>
    <property type="molecule type" value="Genomic_DNA"/>
</dbReference>
<dbReference type="OrthoDB" id="425894at2759"/>